<reference evidence="7" key="1">
    <citation type="journal article" date="2021" name="Nat. Commun.">
        <title>Genetic determinants of endophytism in the Arabidopsis root mycobiome.</title>
        <authorList>
            <person name="Mesny F."/>
            <person name="Miyauchi S."/>
            <person name="Thiergart T."/>
            <person name="Pickel B."/>
            <person name="Atanasova L."/>
            <person name="Karlsson M."/>
            <person name="Huettel B."/>
            <person name="Barry K.W."/>
            <person name="Haridas S."/>
            <person name="Chen C."/>
            <person name="Bauer D."/>
            <person name="Andreopoulos W."/>
            <person name="Pangilinan J."/>
            <person name="LaButti K."/>
            <person name="Riley R."/>
            <person name="Lipzen A."/>
            <person name="Clum A."/>
            <person name="Drula E."/>
            <person name="Henrissat B."/>
            <person name="Kohler A."/>
            <person name="Grigoriev I.V."/>
            <person name="Martin F.M."/>
            <person name="Hacquard S."/>
        </authorList>
    </citation>
    <scope>NUCLEOTIDE SEQUENCE</scope>
    <source>
        <strain evidence="7">MPI-SDFR-AT-0073</strain>
    </source>
</reference>
<gene>
    <name evidence="7" type="ORF">BKA67DRAFT_565996</name>
</gene>
<protein>
    <submittedName>
        <fullName evidence="7">Salicylate hydroxylase</fullName>
    </submittedName>
</protein>
<comment type="pathway">
    <text evidence="1">Secondary metabolite biosynthesis.</text>
</comment>
<dbReference type="GeneID" id="70131736"/>
<dbReference type="Pfam" id="PF01494">
    <property type="entry name" value="FAD_binding_3"/>
    <property type="match status" value="2"/>
</dbReference>
<comment type="caution">
    <text evidence="7">The sequence shown here is derived from an EMBL/GenBank/DDBJ whole genome shotgun (WGS) entry which is preliminary data.</text>
</comment>
<dbReference type="GO" id="GO:0004497">
    <property type="term" value="F:monooxygenase activity"/>
    <property type="evidence" value="ECO:0007669"/>
    <property type="project" value="UniProtKB-KW"/>
</dbReference>
<keyword evidence="8" id="KW-1185">Reference proteome</keyword>
<dbReference type="InterPro" id="IPR002938">
    <property type="entry name" value="FAD-bd"/>
</dbReference>
<feature type="domain" description="FAD-binding" evidence="6">
    <location>
        <begin position="312"/>
        <end position="344"/>
    </location>
</feature>
<evidence type="ECO:0000259" key="6">
    <source>
        <dbReference type="Pfam" id="PF01494"/>
    </source>
</evidence>
<dbReference type="PANTHER" id="PTHR46972">
    <property type="entry name" value="MONOOXYGENASE ASQM-RELATED"/>
    <property type="match status" value="1"/>
</dbReference>
<evidence type="ECO:0000313" key="8">
    <source>
        <dbReference type="Proteomes" id="UP000758603"/>
    </source>
</evidence>
<accession>A0A9P8ULY4</accession>
<dbReference type="PRINTS" id="PR00420">
    <property type="entry name" value="RNGMNOXGNASE"/>
</dbReference>
<dbReference type="PANTHER" id="PTHR46972:SF1">
    <property type="entry name" value="FAD DEPENDENT OXIDOREDUCTASE DOMAIN-CONTAINING PROTEIN"/>
    <property type="match status" value="1"/>
</dbReference>
<feature type="domain" description="FAD-binding" evidence="6">
    <location>
        <begin position="9"/>
        <end position="174"/>
    </location>
</feature>
<keyword evidence="2" id="KW-0285">Flavoprotein</keyword>
<keyword evidence="3" id="KW-0274">FAD</keyword>
<organism evidence="7 8">
    <name type="scientific">Truncatella angustata</name>
    <dbReference type="NCBI Taxonomy" id="152316"/>
    <lineage>
        <taxon>Eukaryota</taxon>
        <taxon>Fungi</taxon>
        <taxon>Dikarya</taxon>
        <taxon>Ascomycota</taxon>
        <taxon>Pezizomycotina</taxon>
        <taxon>Sordariomycetes</taxon>
        <taxon>Xylariomycetidae</taxon>
        <taxon>Amphisphaeriales</taxon>
        <taxon>Sporocadaceae</taxon>
        <taxon>Truncatella</taxon>
    </lineage>
</organism>
<dbReference type="Proteomes" id="UP000758603">
    <property type="component" value="Unassembled WGS sequence"/>
</dbReference>
<keyword evidence="5" id="KW-0503">Monooxygenase</keyword>
<sequence>MAMADQPRIAIIGAGPAGLTLGLLLHKQNIPFTVYDLRSKPTDEDFEQSSGMLNLNEGSGLDAIRACRLYDEFLSQTGECSEADVVADKEGNILHSDEGNGNRPEISRLALTKLLMSHIPEHRIQWQHKLLGARPNGRGSQYELDFGPLGTRTADLLVGADGAWSRVRSQLTDKKPHYSGITFITLTIPDFEERYPHLAGFVGQGSFAAPGDGNVVMCQRGVGGTARIYLAVNTQEEDFATLSGLNTADTSEAKGKLLSVDTNERRWKMFGTFGPKLQELITRGLENQIGPLDINPLYMLPVGQLAWKHKAGITLIGDAAHLMTPFAGEGVNLAMRDSLGVGNAIKDAWQSNVDITPEAFRTALEIPLTATEEELFVISEATAEDTWNNLQLFVSPDAAPKLAKFFSGHQHQE</sequence>
<dbReference type="OrthoDB" id="655030at2759"/>
<dbReference type="RefSeq" id="XP_045958957.1">
    <property type="nucleotide sequence ID" value="XM_046102844.1"/>
</dbReference>
<name>A0A9P8ULY4_9PEZI</name>
<dbReference type="EMBL" id="JAGPXC010000004">
    <property type="protein sequence ID" value="KAH6654687.1"/>
    <property type="molecule type" value="Genomic_DNA"/>
</dbReference>
<dbReference type="AlphaFoldDB" id="A0A9P8ULY4"/>
<evidence type="ECO:0000256" key="2">
    <source>
        <dbReference type="ARBA" id="ARBA00022630"/>
    </source>
</evidence>
<dbReference type="Gene3D" id="3.50.50.60">
    <property type="entry name" value="FAD/NAD(P)-binding domain"/>
    <property type="match status" value="1"/>
</dbReference>
<evidence type="ECO:0000313" key="7">
    <source>
        <dbReference type="EMBL" id="KAH6654687.1"/>
    </source>
</evidence>
<evidence type="ECO:0000256" key="3">
    <source>
        <dbReference type="ARBA" id="ARBA00022827"/>
    </source>
</evidence>
<dbReference type="InterPro" id="IPR036188">
    <property type="entry name" value="FAD/NAD-bd_sf"/>
</dbReference>
<evidence type="ECO:0000256" key="1">
    <source>
        <dbReference type="ARBA" id="ARBA00005179"/>
    </source>
</evidence>
<proteinExistence type="predicted"/>
<evidence type="ECO:0000256" key="5">
    <source>
        <dbReference type="ARBA" id="ARBA00023033"/>
    </source>
</evidence>
<dbReference type="SUPFAM" id="SSF51905">
    <property type="entry name" value="FAD/NAD(P)-binding domain"/>
    <property type="match status" value="1"/>
</dbReference>
<evidence type="ECO:0000256" key="4">
    <source>
        <dbReference type="ARBA" id="ARBA00023002"/>
    </source>
</evidence>
<keyword evidence="4" id="KW-0560">Oxidoreductase</keyword>
<dbReference type="GO" id="GO:0071949">
    <property type="term" value="F:FAD binding"/>
    <property type="evidence" value="ECO:0007669"/>
    <property type="project" value="InterPro"/>
</dbReference>